<evidence type="ECO:0000313" key="2">
    <source>
        <dbReference type="Proteomes" id="UP000654345"/>
    </source>
</evidence>
<proteinExistence type="predicted"/>
<reference evidence="1 2" key="1">
    <citation type="journal article" date="2021" name="Int. J. Syst. Evol. Microbiol.">
        <title>Reticulibacter mediterranei gen. nov., sp. nov., within the new family Reticulibacteraceae fam. nov., and Ktedonospora formicarum gen. nov., sp. nov., Ktedonobacter robiniae sp. nov., Dictyobacter formicarum sp. nov. and Dictyobacter arantiisoli sp. nov., belonging to the class Ktedonobacteria.</title>
        <authorList>
            <person name="Yabe S."/>
            <person name="Zheng Y."/>
            <person name="Wang C.M."/>
            <person name="Sakai Y."/>
            <person name="Abe K."/>
            <person name="Yokota A."/>
            <person name="Donadio S."/>
            <person name="Cavaletti L."/>
            <person name="Monciardini P."/>
        </authorList>
    </citation>
    <scope>NUCLEOTIDE SEQUENCE [LARGE SCALE GENOMIC DNA]</scope>
    <source>
        <strain evidence="1 2">SOSP1-30</strain>
    </source>
</reference>
<dbReference type="Proteomes" id="UP000654345">
    <property type="component" value="Unassembled WGS sequence"/>
</dbReference>
<protein>
    <submittedName>
        <fullName evidence="1">Uncharacterized protein</fullName>
    </submittedName>
</protein>
<name>A0ABQ3V473_9CHLR</name>
<keyword evidence="2" id="KW-1185">Reference proteome</keyword>
<gene>
    <name evidence="1" type="ORF">KSB_84510</name>
</gene>
<organism evidence="1 2">
    <name type="scientific">Ktedonobacter robiniae</name>
    <dbReference type="NCBI Taxonomy" id="2778365"/>
    <lineage>
        <taxon>Bacteria</taxon>
        <taxon>Bacillati</taxon>
        <taxon>Chloroflexota</taxon>
        <taxon>Ktedonobacteria</taxon>
        <taxon>Ktedonobacterales</taxon>
        <taxon>Ktedonobacteraceae</taxon>
        <taxon>Ktedonobacter</taxon>
    </lineage>
</organism>
<sequence length="72" mass="8460">MTQAAIPENVVLPAVVWEKVRLSESIVEREGQSRWQRSTRLHQWSREEEVQQEQSMAESVLCFFVWCEPGRA</sequence>
<dbReference type="EMBL" id="BNJG01000003">
    <property type="protein sequence ID" value="GHO59976.1"/>
    <property type="molecule type" value="Genomic_DNA"/>
</dbReference>
<accession>A0ABQ3V473</accession>
<comment type="caution">
    <text evidence="1">The sequence shown here is derived from an EMBL/GenBank/DDBJ whole genome shotgun (WGS) entry which is preliminary data.</text>
</comment>
<evidence type="ECO:0000313" key="1">
    <source>
        <dbReference type="EMBL" id="GHO59976.1"/>
    </source>
</evidence>